<dbReference type="InterPro" id="IPR019787">
    <property type="entry name" value="Znf_PHD-finger"/>
</dbReference>
<feature type="compositionally biased region" description="Basic and acidic residues" evidence="7">
    <location>
        <begin position="1215"/>
        <end position="1228"/>
    </location>
</feature>
<evidence type="ECO:0000256" key="4">
    <source>
        <dbReference type="ARBA" id="ARBA00022833"/>
    </source>
</evidence>
<dbReference type="Gramene" id="PSR85358">
    <property type="protein sequence ID" value="PSR85358"/>
    <property type="gene ID" value="CEY00_Acc33348"/>
</dbReference>
<dbReference type="GO" id="GO:0005634">
    <property type="term" value="C:nucleus"/>
    <property type="evidence" value="ECO:0007669"/>
    <property type="project" value="UniProtKB-SubCell"/>
</dbReference>
<dbReference type="InterPro" id="IPR001965">
    <property type="entry name" value="Znf_PHD"/>
</dbReference>
<dbReference type="InterPro" id="IPR013083">
    <property type="entry name" value="Znf_RING/FYVE/PHD"/>
</dbReference>
<dbReference type="GO" id="GO:0008270">
    <property type="term" value="F:zinc ion binding"/>
    <property type="evidence" value="ECO:0007669"/>
    <property type="project" value="UniProtKB-KW"/>
</dbReference>
<feature type="region of interest" description="Disordered" evidence="7">
    <location>
        <begin position="291"/>
        <end position="341"/>
    </location>
</feature>
<sequence>MHEMEEGVRSGEGLVKKKNSSGCLIIKKKGVGSSGSIKVYESNKERKRPRLVASDLGTSWESTEPLRRKVDSTSDNFQNGSVGYGKDIVEDGKLGWNDETESERKRRLDVFEFDEYEYDVIDGKRMRKDYLQDRFKLKGRSGIDKGFETGSSRHIMIEKRKKPYFETTGYSSGGRKSIPDYTVQGRFETDDDEAHLPISSFRHKFRVPSDEPIRVQGKNGVLKVMVNKKRKMDLPHKLYDQLLDVGDRKGSKSENAIKKSVAVGPSSFSDSKRPEQAISFVRTEKSALKLRRSVSKSAKGGDSEIEDSDMSLRLESPSVKAKGPKSEGKAPSAEKITPVRGKEVKIKRGSGTEKQLLREKIRHMLATAGWTIDYRPRRNRDYLDAVYINPTGTAYWSIIKAYDALQKQLDEEDDDIKPSGDSSSFTPLPEELLSKLTRQTRKKMEKAMKMKRKGHGRSKNAKCLLKNTFAKYSKSYLQLELEKPIPPTPPEAAREESAEDMDGDTDDEKEKLSFFRKQNGKSSKGKSYEPTYANGDDSASNLYKGSSKQERSEKPSTASNSVIQGRKSRKIGRCTLLVRSSDKRLNSESDGYVPYKGKRTVLSWLIDSETVQLSERVQYMNRRRTRVMLEGWITRDGIHCGCCSKILTVSKFEIHAGSKLRQPFQNIYLESGVSLLQCQIDAWNRQEESKRCGFHSVGTDGDDPDDDTCGLCGDGGDLICCDGCPSTFHQSCLNIQMLPPGDWHCPNCICKICGIAGEISAQGNPKTVSALLTCSLCEKKYHESCSQEMEPADLNRASTSFCGKKCQELFDHLQKLLGVKHELEAGFSWSLIHRTDLDTDASHRGFPQRVESNSKLAVALSVMDECFLPIVDRRSGINLIHNVLYNCGSNFSRLNYNGFYTAILERGDEIISAASIRIHGTQLAEMPFIGTRHIYRRQGMCRRLFSTIESVLSSLRVEKLVIPAIAEHMHTWTVVFGFNPLEALHKQEMRSMNMLVFPGTDMLRKLLVEQKITEGNIIADSGAKSNVINEDRRHLAPELTKKSDVDSSGGDDLNICGDAGLHNADEIGDKSAAAVDSGLQAHDVPSDDNPLLNCSLDVSSEPKLEDLSEENTTLHSQSVKELVECSTDLKCPPSSDLHHVPLEMENPIIDFSVKGNSSEGIVDDIHEENVKAAVTEHTTDSLGETSTMDIVDEIKGDNPSNTELSPHSAVCMKSKVDVPSESEAKVEPVEGNSQSSVEGQKDDAHQAKVEVSCAGPVLDSLAHISSTTEKTKESLDPVSVSSHCTNECTAQLASDLNQSDVLGIQNVASQVSNAEVASDVKAAPVDDNLQPSAVGESDDAYETNIKFACAKSIVGSLCDISDQITTKGIEVNPNDVSLSSLHDTDESIMQCNSDLDHQSTFEVENELPVASEVSASPVENKIQPPAVGDMDNGHEVNGEVACLEPDLDSFEKFCAQNKDIIEDQDPASVSTLHGSDESNVRFNSDLNTESTLEVESNLRAVSGVASEEKVALAGSNILSSAEDDEGKDAQVVNVLNASVEPVLNSSGEVSAENVTLEIRENIESEVALIGSNILSSAEDDGGKNSQEVNVVNASVEPVHNNSGEISAENATSEFKENIAVSTFHSSDGSSVQCESDKNHNSTTAMETELPWDSEVPSDAMDCANQVIDATT</sequence>
<dbReference type="InterPro" id="IPR011011">
    <property type="entry name" value="Znf_FYVE_PHD"/>
</dbReference>
<dbReference type="GO" id="GO:0006357">
    <property type="term" value="P:regulation of transcription by RNA polymerase II"/>
    <property type="evidence" value="ECO:0007669"/>
    <property type="project" value="TreeGrafter"/>
</dbReference>
<comment type="subcellular location">
    <subcellularLocation>
        <location evidence="1">Nucleus</location>
    </subcellularLocation>
</comment>
<dbReference type="STRING" id="1590841.A0A2R6P508"/>
<dbReference type="Pfam" id="PF23209">
    <property type="entry name" value="IDM1_C"/>
    <property type="match status" value="1"/>
</dbReference>
<feature type="region of interest" description="Disordered" evidence="7">
    <location>
        <begin position="1625"/>
        <end position="1658"/>
    </location>
</feature>
<feature type="region of interest" description="Disordered" evidence="7">
    <location>
        <begin position="411"/>
        <end position="458"/>
    </location>
</feature>
<proteinExistence type="predicted"/>
<feature type="region of interest" description="Disordered" evidence="7">
    <location>
        <begin position="249"/>
        <end position="275"/>
    </location>
</feature>
<dbReference type="PANTHER" id="PTHR46309">
    <property type="entry name" value="PHD FINGER PROTEIN 12"/>
    <property type="match status" value="1"/>
</dbReference>
<dbReference type="InterPro" id="IPR042163">
    <property type="entry name" value="PHF12"/>
</dbReference>
<evidence type="ECO:0000259" key="8">
    <source>
        <dbReference type="PROSITE" id="PS50016"/>
    </source>
</evidence>
<dbReference type="Proteomes" id="UP000241394">
    <property type="component" value="Chromosome LG29"/>
</dbReference>
<keyword evidence="10" id="KW-1185">Reference proteome</keyword>
<evidence type="ECO:0000256" key="2">
    <source>
        <dbReference type="ARBA" id="ARBA00022723"/>
    </source>
</evidence>
<dbReference type="Pfam" id="PF16135">
    <property type="entry name" value="TDBD"/>
    <property type="match status" value="1"/>
</dbReference>
<feature type="domain" description="PHD-type" evidence="8">
    <location>
        <begin position="706"/>
        <end position="751"/>
    </location>
</feature>
<dbReference type="InterPro" id="IPR032308">
    <property type="entry name" value="TDBD"/>
</dbReference>
<keyword evidence="3 6" id="KW-0863">Zinc-finger</keyword>
<evidence type="ECO:0000256" key="7">
    <source>
        <dbReference type="SAM" id="MobiDB-lite"/>
    </source>
</evidence>
<evidence type="ECO:0000256" key="3">
    <source>
        <dbReference type="ARBA" id="ARBA00022771"/>
    </source>
</evidence>
<dbReference type="OrthoDB" id="429143at2759"/>
<dbReference type="CDD" id="cd15532">
    <property type="entry name" value="PHD2_CHD_II"/>
    <property type="match status" value="1"/>
</dbReference>
<organism evidence="9 10">
    <name type="scientific">Actinidia chinensis var. chinensis</name>
    <name type="common">Chinese soft-hair kiwi</name>
    <dbReference type="NCBI Taxonomy" id="1590841"/>
    <lineage>
        <taxon>Eukaryota</taxon>
        <taxon>Viridiplantae</taxon>
        <taxon>Streptophyta</taxon>
        <taxon>Embryophyta</taxon>
        <taxon>Tracheophyta</taxon>
        <taxon>Spermatophyta</taxon>
        <taxon>Magnoliopsida</taxon>
        <taxon>eudicotyledons</taxon>
        <taxon>Gunneridae</taxon>
        <taxon>Pentapetalae</taxon>
        <taxon>asterids</taxon>
        <taxon>Ericales</taxon>
        <taxon>Actinidiaceae</taxon>
        <taxon>Actinidia</taxon>
    </lineage>
</organism>
<dbReference type="Pfam" id="PF00628">
    <property type="entry name" value="PHD"/>
    <property type="match status" value="1"/>
</dbReference>
<evidence type="ECO:0000256" key="5">
    <source>
        <dbReference type="ARBA" id="ARBA00023242"/>
    </source>
</evidence>
<feature type="compositionally biased region" description="Basic residues" evidence="7">
    <location>
        <begin position="438"/>
        <end position="458"/>
    </location>
</feature>
<keyword evidence="5" id="KW-0539">Nucleus</keyword>
<reference evidence="10" key="2">
    <citation type="journal article" date="2018" name="BMC Genomics">
        <title>A manually annotated Actinidia chinensis var. chinensis (kiwifruit) genome highlights the challenges associated with draft genomes and gene prediction in plants.</title>
        <authorList>
            <person name="Pilkington S.M."/>
            <person name="Crowhurst R."/>
            <person name="Hilario E."/>
            <person name="Nardozza S."/>
            <person name="Fraser L."/>
            <person name="Peng Y."/>
            <person name="Gunaseelan K."/>
            <person name="Simpson R."/>
            <person name="Tahir J."/>
            <person name="Deroles S.C."/>
            <person name="Templeton K."/>
            <person name="Luo Z."/>
            <person name="Davy M."/>
            <person name="Cheng C."/>
            <person name="McNeilage M."/>
            <person name="Scaglione D."/>
            <person name="Liu Y."/>
            <person name="Zhang Q."/>
            <person name="Datson P."/>
            <person name="De Silva N."/>
            <person name="Gardiner S.E."/>
            <person name="Bassett H."/>
            <person name="Chagne D."/>
            <person name="McCallum J."/>
            <person name="Dzierzon H."/>
            <person name="Deng C."/>
            <person name="Wang Y.Y."/>
            <person name="Barron L."/>
            <person name="Manako K."/>
            <person name="Bowen J."/>
            <person name="Foster T.M."/>
            <person name="Erridge Z.A."/>
            <person name="Tiffin H."/>
            <person name="Waite C.N."/>
            <person name="Davies K.M."/>
            <person name="Grierson E.P."/>
            <person name="Laing W.A."/>
            <person name="Kirk R."/>
            <person name="Chen X."/>
            <person name="Wood M."/>
            <person name="Montefiori M."/>
            <person name="Brummell D.A."/>
            <person name="Schwinn K.E."/>
            <person name="Catanach A."/>
            <person name="Fullerton C."/>
            <person name="Li D."/>
            <person name="Meiyalaghan S."/>
            <person name="Nieuwenhuizen N."/>
            <person name="Read N."/>
            <person name="Prakash R."/>
            <person name="Hunter D."/>
            <person name="Zhang H."/>
            <person name="McKenzie M."/>
            <person name="Knabel M."/>
            <person name="Harris A."/>
            <person name="Allan A.C."/>
            <person name="Gleave A."/>
            <person name="Chen A."/>
            <person name="Janssen B.J."/>
            <person name="Plunkett B."/>
            <person name="Ampomah-Dwamena C."/>
            <person name="Voogd C."/>
            <person name="Leif D."/>
            <person name="Lafferty D."/>
            <person name="Souleyre E.J.F."/>
            <person name="Varkonyi-Gasic E."/>
            <person name="Gambi F."/>
            <person name="Hanley J."/>
            <person name="Yao J.L."/>
            <person name="Cheung J."/>
            <person name="David K.M."/>
            <person name="Warren B."/>
            <person name="Marsh K."/>
            <person name="Snowden K.C."/>
            <person name="Lin-Wang K."/>
            <person name="Brian L."/>
            <person name="Martinez-Sanchez M."/>
            <person name="Wang M."/>
            <person name="Ileperuma N."/>
            <person name="Macnee N."/>
            <person name="Campin R."/>
            <person name="McAtee P."/>
            <person name="Drummond R.S.M."/>
            <person name="Espley R.V."/>
            <person name="Ireland H.S."/>
            <person name="Wu R."/>
            <person name="Atkinson R.G."/>
            <person name="Karunairetnam S."/>
            <person name="Bulley S."/>
            <person name="Chunkath S."/>
            <person name="Hanley Z."/>
            <person name="Storey R."/>
            <person name="Thrimawithana A.H."/>
            <person name="Thomson S."/>
            <person name="David C."/>
            <person name="Testolin R."/>
            <person name="Huang H."/>
            <person name="Hellens R.P."/>
            <person name="Schaffer R.J."/>
        </authorList>
    </citation>
    <scope>NUCLEOTIDE SEQUENCE [LARGE SCALE GENOMIC DNA]</scope>
    <source>
        <strain evidence="10">cv. Red5</strain>
    </source>
</reference>
<dbReference type="InterPro" id="IPR054292">
    <property type="entry name" value="DUF7028"/>
</dbReference>
<keyword evidence="4" id="KW-0862">Zinc</keyword>
<dbReference type="PROSITE" id="PS50016">
    <property type="entry name" value="ZF_PHD_2"/>
    <property type="match status" value="1"/>
</dbReference>
<dbReference type="EMBL" id="NKQK01000029">
    <property type="protein sequence ID" value="PSR85358.1"/>
    <property type="molecule type" value="Genomic_DNA"/>
</dbReference>
<dbReference type="InParanoid" id="A0A2R6P508"/>
<feature type="region of interest" description="Disordered" evidence="7">
    <location>
        <begin position="1215"/>
        <end position="1247"/>
    </location>
</feature>
<protein>
    <submittedName>
        <fullName evidence="9">Increased DNA methylation like</fullName>
    </submittedName>
</protein>
<accession>A0A2R6P508</accession>
<evidence type="ECO:0000256" key="6">
    <source>
        <dbReference type="PROSITE-ProRule" id="PRU00146"/>
    </source>
</evidence>
<dbReference type="FunCoup" id="A0A2R6P508">
    <property type="interactions" value="2737"/>
</dbReference>
<feature type="compositionally biased region" description="Acidic residues" evidence="7">
    <location>
        <begin position="497"/>
        <end position="507"/>
    </location>
</feature>
<dbReference type="Gene3D" id="3.30.40.10">
    <property type="entry name" value="Zinc/RING finger domain, C3HC4 (zinc finger)"/>
    <property type="match status" value="1"/>
</dbReference>
<dbReference type="GO" id="GO:0003714">
    <property type="term" value="F:transcription corepressor activity"/>
    <property type="evidence" value="ECO:0007669"/>
    <property type="project" value="InterPro"/>
</dbReference>
<keyword evidence="2" id="KW-0479">Metal-binding</keyword>
<dbReference type="SMART" id="SM00249">
    <property type="entry name" value="PHD"/>
    <property type="match status" value="2"/>
</dbReference>
<comment type="caution">
    <text evidence="9">The sequence shown here is derived from an EMBL/GenBank/DDBJ whole genome shotgun (WGS) entry which is preliminary data.</text>
</comment>
<evidence type="ECO:0000313" key="9">
    <source>
        <dbReference type="EMBL" id="PSR85358.1"/>
    </source>
</evidence>
<evidence type="ECO:0000256" key="1">
    <source>
        <dbReference type="ARBA" id="ARBA00004123"/>
    </source>
</evidence>
<dbReference type="Pfam" id="PF22970">
    <property type="entry name" value="DUF7028"/>
    <property type="match status" value="1"/>
</dbReference>
<dbReference type="InterPro" id="IPR056511">
    <property type="entry name" value="IDM1_C"/>
</dbReference>
<reference evidence="9 10" key="1">
    <citation type="submission" date="2017-07" db="EMBL/GenBank/DDBJ databases">
        <title>An improved, manually edited Actinidia chinensis var. chinensis (kiwifruit) genome highlights the challenges associated with draft genomes and gene prediction in plants.</title>
        <authorList>
            <person name="Pilkington S."/>
            <person name="Crowhurst R."/>
            <person name="Hilario E."/>
            <person name="Nardozza S."/>
            <person name="Fraser L."/>
            <person name="Peng Y."/>
            <person name="Gunaseelan K."/>
            <person name="Simpson R."/>
            <person name="Tahir J."/>
            <person name="Deroles S."/>
            <person name="Templeton K."/>
            <person name="Luo Z."/>
            <person name="Davy M."/>
            <person name="Cheng C."/>
            <person name="Mcneilage M."/>
            <person name="Scaglione D."/>
            <person name="Liu Y."/>
            <person name="Zhang Q."/>
            <person name="Datson P."/>
            <person name="De Silva N."/>
            <person name="Gardiner S."/>
            <person name="Bassett H."/>
            <person name="Chagne D."/>
            <person name="Mccallum J."/>
            <person name="Dzierzon H."/>
            <person name="Deng C."/>
            <person name="Wang Y.-Y."/>
            <person name="Barron N."/>
            <person name="Manako K."/>
            <person name="Bowen J."/>
            <person name="Foster T."/>
            <person name="Erridge Z."/>
            <person name="Tiffin H."/>
            <person name="Waite C."/>
            <person name="Davies K."/>
            <person name="Grierson E."/>
            <person name="Laing W."/>
            <person name="Kirk R."/>
            <person name="Chen X."/>
            <person name="Wood M."/>
            <person name="Montefiori M."/>
            <person name="Brummell D."/>
            <person name="Schwinn K."/>
            <person name="Catanach A."/>
            <person name="Fullerton C."/>
            <person name="Li D."/>
            <person name="Meiyalaghan S."/>
            <person name="Nieuwenhuizen N."/>
            <person name="Read N."/>
            <person name="Prakash R."/>
            <person name="Hunter D."/>
            <person name="Zhang H."/>
            <person name="Mckenzie M."/>
            <person name="Knabel M."/>
            <person name="Harris A."/>
            <person name="Allan A."/>
            <person name="Chen A."/>
            <person name="Janssen B."/>
            <person name="Plunkett B."/>
            <person name="Dwamena C."/>
            <person name="Voogd C."/>
            <person name="Leif D."/>
            <person name="Lafferty D."/>
            <person name="Souleyre E."/>
            <person name="Varkonyi-Gasic E."/>
            <person name="Gambi F."/>
            <person name="Hanley J."/>
            <person name="Yao J.-L."/>
            <person name="Cheung J."/>
            <person name="David K."/>
            <person name="Warren B."/>
            <person name="Marsh K."/>
            <person name="Snowden K."/>
            <person name="Lin-Wang K."/>
            <person name="Brian L."/>
            <person name="Martinez-Sanchez M."/>
            <person name="Wang M."/>
            <person name="Ileperuma N."/>
            <person name="Macnee N."/>
            <person name="Campin R."/>
            <person name="Mcatee P."/>
            <person name="Drummond R."/>
            <person name="Espley R."/>
            <person name="Ireland H."/>
            <person name="Wu R."/>
            <person name="Atkinson R."/>
            <person name="Karunairetnam S."/>
            <person name="Bulley S."/>
            <person name="Chunkath S."/>
            <person name="Hanley Z."/>
            <person name="Storey R."/>
            <person name="Thrimawithana A."/>
            <person name="Thomson S."/>
            <person name="David C."/>
            <person name="Testolin R."/>
        </authorList>
    </citation>
    <scope>NUCLEOTIDE SEQUENCE [LARGE SCALE GENOMIC DNA]</scope>
    <source>
        <strain evidence="10">cv. Red5</strain>
        <tissue evidence="9">Young leaf</tissue>
    </source>
</reference>
<feature type="compositionally biased region" description="Polar residues" evidence="7">
    <location>
        <begin position="537"/>
        <end position="546"/>
    </location>
</feature>
<dbReference type="PANTHER" id="PTHR46309:SF1">
    <property type="entry name" value="PHD FINGER PROTEIN 12"/>
    <property type="match status" value="1"/>
</dbReference>
<gene>
    <name evidence="9" type="ORF">CEY00_Acc33348</name>
</gene>
<name>A0A2R6P508_ACTCC</name>
<feature type="region of interest" description="Disordered" evidence="7">
    <location>
        <begin position="481"/>
        <end position="566"/>
    </location>
</feature>
<dbReference type="SUPFAM" id="SSF57903">
    <property type="entry name" value="FYVE/PHD zinc finger"/>
    <property type="match status" value="1"/>
</dbReference>
<evidence type="ECO:0000313" key="10">
    <source>
        <dbReference type="Proteomes" id="UP000241394"/>
    </source>
</evidence>